<dbReference type="EMBL" id="LCMS01000004">
    <property type="protein sequence ID" value="KKU41334.1"/>
    <property type="molecule type" value="Genomic_DNA"/>
</dbReference>
<reference evidence="1 2" key="1">
    <citation type="journal article" date="2015" name="Nature">
        <title>rRNA introns, odd ribosomes, and small enigmatic genomes across a large radiation of phyla.</title>
        <authorList>
            <person name="Brown C.T."/>
            <person name="Hug L.A."/>
            <person name="Thomas B.C."/>
            <person name="Sharon I."/>
            <person name="Castelle C.J."/>
            <person name="Singh A."/>
            <person name="Wilkins M.J."/>
            <person name="Williams K.H."/>
            <person name="Banfield J.F."/>
        </authorList>
    </citation>
    <scope>NUCLEOTIDE SEQUENCE [LARGE SCALE GENOMIC DNA]</scope>
</reference>
<gene>
    <name evidence="1" type="ORF">UX57_C0004G0038</name>
</gene>
<protein>
    <submittedName>
        <fullName evidence="1">Uncharacterized protein</fullName>
    </submittedName>
</protein>
<evidence type="ECO:0000313" key="2">
    <source>
        <dbReference type="Proteomes" id="UP000034795"/>
    </source>
</evidence>
<dbReference type="AlphaFoldDB" id="A0A0G1Q8L1"/>
<comment type="caution">
    <text evidence="1">The sequence shown here is derived from an EMBL/GenBank/DDBJ whole genome shotgun (WGS) entry which is preliminary data.</text>
</comment>
<dbReference type="Proteomes" id="UP000034795">
    <property type="component" value="Unassembled WGS sequence"/>
</dbReference>
<accession>A0A0G1Q8L1</accession>
<organism evidence="1 2">
    <name type="scientific">Candidatus Uhrbacteria bacterium GW2011_GWE2_46_68</name>
    <dbReference type="NCBI Taxonomy" id="1618994"/>
    <lineage>
        <taxon>Bacteria</taxon>
        <taxon>Candidatus Uhriibacteriota</taxon>
    </lineage>
</organism>
<sequence>MTLMPYHQKYRLRSDEEIHRRADVKEEELRRIFEAMNYKPTDNLIRVAVLGCVDPRMVSHHKRMFEKLLGKPVELTTFDITIEHLQGEAGIVEHDCTFPIPHPPYHITFGHVLLKFIETEKQWDVIKNSYEALMSDGLAIHVYDEEDVTTTAVKQVDGGWPVPLTRWKKKLEETGVTFQDLRWEIALEQIPIPIRGLKGGALVIKK</sequence>
<proteinExistence type="predicted"/>
<evidence type="ECO:0000313" key="1">
    <source>
        <dbReference type="EMBL" id="KKU41334.1"/>
    </source>
</evidence>
<name>A0A0G1Q8L1_9BACT</name>